<protein>
    <submittedName>
        <fullName evidence="2">Uncharacterized protein</fullName>
    </submittedName>
</protein>
<gene>
    <name evidence="2" type="ORF">RND81_12G193800</name>
</gene>
<dbReference type="AlphaFoldDB" id="A0AAW1HCP8"/>
<dbReference type="Proteomes" id="UP001443914">
    <property type="component" value="Unassembled WGS sequence"/>
</dbReference>
<name>A0AAW1HCP8_SAPOF</name>
<evidence type="ECO:0000313" key="3">
    <source>
        <dbReference type="Proteomes" id="UP001443914"/>
    </source>
</evidence>
<keyword evidence="1" id="KW-0732">Signal</keyword>
<feature type="chain" id="PRO_5043463661" evidence="1">
    <location>
        <begin position="20"/>
        <end position="53"/>
    </location>
</feature>
<reference evidence="2" key="1">
    <citation type="submission" date="2024-03" db="EMBL/GenBank/DDBJ databases">
        <title>WGS assembly of Saponaria officinalis var. Norfolk2.</title>
        <authorList>
            <person name="Jenkins J."/>
            <person name="Shu S."/>
            <person name="Grimwood J."/>
            <person name="Barry K."/>
            <person name="Goodstein D."/>
            <person name="Schmutz J."/>
            <person name="Leebens-Mack J."/>
            <person name="Osbourn A."/>
        </authorList>
    </citation>
    <scope>NUCLEOTIDE SEQUENCE [LARGE SCALE GENOMIC DNA]</scope>
    <source>
        <strain evidence="2">JIC</strain>
    </source>
</reference>
<evidence type="ECO:0000313" key="2">
    <source>
        <dbReference type="EMBL" id="KAK9673849.1"/>
    </source>
</evidence>
<proteinExistence type="predicted"/>
<keyword evidence="3" id="KW-1185">Reference proteome</keyword>
<comment type="caution">
    <text evidence="2">The sequence shown here is derived from an EMBL/GenBank/DDBJ whole genome shotgun (WGS) entry which is preliminary data.</text>
</comment>
<accession>A0AAW1HCP8</accession>
<organism evidence="2 3">
    <name type="scientific">Saponaria officinalis</name>
    <name type="common">Common soapwort</name>
    <name type="synonym">Lychnis saponaria</name>
    <dbReference type="NCBI Taxonomy" id="3572"/>
    <lineage>
        <taxon>Eukaryota</taxon>
        <taxon>Viridiplantae</taxon>
        <taxon>Streptophyta</taxon>
        <taxon>Embryophyta</taxon>
        <taxon>Tracheophyta</taxon>
        <taxon>Spermatophyta</taxon>
        <taxon>Magnoliopsida</taxon>
        <taxon>eudicotyledons</taxon>
        <taxon>Gunneridae</taxon>
        <taxon>Pentapetalae</taxon>
        <taxon>Caryophyllales</taxon>
        <taxon>Caryophyllaceae</taxon>
        <taxon>Caryophylleae</taxon>
        <taxon>Saponaria</taxon>
    </lineage>
</organism>
<dbReference type="EMBL" id="JBDFQZ010000012">
    <property type="protein sequence ID" value="KAK9673849.1"/>
    <property type="molecule type" value="Genomic_DNA"/>
</dbReference>
<evidence type="ECO:0000256" key="1">
    <source>
        <dbReference type="SAM" id="SignalP"/>
    </source>
</evidence>
<sequence>MGAVLVLATTLSLEWYASSSPLSYDPCLVSIIGTACRLNLYLNAYLWQKYEFV</sequence>
<feature type="signal peptide" evidence="1">
    <location>
        <begin position="1"/>
        <end position="19"/>
    </location>
</feature>